<dbReference type="Proteomes" id="UP001215280">
    <property type="component" value="Unassembled WGS sequence"/>
</dbReference>
<keyword evidence="3" id="KW-1185">Reference proteome</keyword>
<dbReference type="AlphaFoldDB" id="A0AAD7HNA3"/>
<feature type="domain" description="F-box" evidence="1">
    <location>
        <begin position="2"/>
        <end position="47"/>
    </location>
</feature>
<dbReference type="InterPro" id="IPR001810">
    <property type="entry name" value="F-box_dom"/>
</dbReference>
<protein>
    <recommendedName>
        <fullName evidence="1">F-box domain-containing protein</fullName>
    </recommendedName>
</protein>
<proteinExistence type="predicted"/>
<comment type="caution">
    <text evidence="2">The sequence shown here is derived from an EMBL/GenBank/DDBJ whole genome shotgun (WGS) entry which is preliminary data.</text>
</comment>
<evidence type="ECO:0000313" key="3">
    <source>
        <dbReference type="Proteomes" id="UP001215280"/>
    </source>
</evidence>
<gene>
    <name evidence="2" type="ORF">DFH07DRAFT_783331</name>
</gene>
<evidence type="ECO:0000259" key="1">
    <source>
        <dbReference type="PROSITE" id="PS50181"/>
    </source>
</evidence>
<accession>A0AAD7HNA3</accession>
<reference evidence="2" key="1">
    <citation type="submission" date="2023-03" db="EMBL/GenBank/DDBJ databases">
        <title>Massive genome expansion in bonnet fungi (Mycena s.s.) driven by repeated elements and novel gene families across ecological guilds.</title>
        <authorList>
            <consortium name="Lawrence Berkeley National Laboratory"/>
            <person name="Harder C.B."/>
            <person name="Miyauchi S."/>
            <person name="Viragh M."/>
            <person name="Kuo A."/>
            <person name="Thoen E."/>
            <person name="Andreopoulos B."/>
            <person name="Lu D."/>
            <person name="Skrede I."/>
            <person name="Drula E."/>
            <person name="Henrissat B."/>
            <person name="Morin E."/>
            <person name="Kohler A."/>
            <person name="Barry K."/>
            <person name="LaButti K."/>
            <person name="Morin E."/>
            <person name="Salamov A."/>
            <person name="Lipzen A."/>
            <person name="Mereny Z."/>
            <person name="Hegedus B."/>
            <person name="Baldrian P."/>
            <person name="Stursova M."/>
            <person name="Weitz H."/>
            <person name="Taylor A."/>
            <person name="Grigoriev I.V."/>
            <person name="Nagy L.G."/>
            <person name="Martin F."/>
            <person name="Kauserud H."/>
        </authorList>
    </citation>
    <scope>NUCLEOTIDE SEQUENCE</scope>
    <source>
        <strain evidence="2">CBHHK188m</strain>
    </source>
</reference>
<sequence>MAFSLLQLPPELVLLIYDHLLEPELLKFCQVSSLAKQLALPVLFARYSITGPQIQSRELLNVPSRALRSLSAAYPNILSNIQVLDLRFSREIQQLPVLRFLMQFAQRFPVIPRITFTFEHPMDTSHWAHFLAALTVLLSDGSKPVGIIDWLLSMFVVTPGQSGWGNILRRATTYTVSQVGPTLDSRKLTKSLQTSLRSTPRSPESIYLHLPRLSLLSIWVDLEFRLLTRFIDRHDRIEFLQFAVDCSGLHTRAVPPFSTSALKCLEHLHAGARDIACLLETYDLPLLRYVKIGALDSPRSNNPNNLVHLQAAFDAVASQSSVTVLEVDLRDIPYPPWNE</sequence>
<evidence type="ECO:0000313" key="2">
    <source>
        <dbReference type="EMBL" id="KAJ7724331.1"/>
    </source>
</evidence>
<dbReference type="PROSITE" id="PS50181">
    <property type="entry name" value="FBOX"/>
    <property type="match status" value="1"/>
</dbReference>
<dbReference type="EMBL" id="JARJLG010000239">
    <property type="protein sequence ID" value="KAJ7724331.1"/>
    <property type="molecule type" value="Genomic_DNA"/>
</dbReference>
<organism evidence="2 3">
    <name type="scientific">Mycena maculata</name>
    <dbReference type="NCBI Taxonomy" id="230809"/>
    <lineage>
        <taxon>Eukaryota</taxon>
        <taxon>Fungi</taxon>
        <taxon>Dikarya</taxon>
        <taxon>Basidiomycota</taxon>
        <taxon>Agaricomycotina</taxon>
        <taxon>Agaricomycetes</taxon>
        <taxon>Agaricomycetidae</taxon>
        <taxon>Agaricales</taxon>
        <taxon>Marasmiineae</taxon>
        <taxon>Mycenaceae</taxon>
        <taxon>Mycena</taxon>
    </lineage>
</organism>
<name>A0AAD7HNA3_9AGAR</name>